<evidence type="ECO:0000313" key="1">
    <source>
        <dbReference type="EMBL" id="RBM56839.1"/>
    </source>
</evidence>
<accession>A0AAX1QQC2</accession>
<protein>
    <submittedName>
        <fullName evidence="2">OspB protein</fullName>
    </submittedName>
</protein>
<dbReference type="Proteomes" id="UP000252427">
    <property type="component" value="Unassembled WGS sequence"/>
</dbReference>
<reference evidence="3 4" key="1">
    <citation type="submission" date="2018-06" db="EMBL/GenBank/DDBJ databases">
        <title>Draft genome sequences of nine Vibrio sp. clinical isolates from across the United States representing the closest known relative of Vibrio cholerae.</title>
        <authorList>
            <person name="Islam M.T."/>
            <person name="Liang K."/>
            <person name="Im M.S."/>
            <person name="Winkjer J."/>
            <person name="Busby S."/>
            <person name="Batra D."/>
            <person name="Rowe L."/>
            <person name="Tarr C.L."/>
            <person name="Boucher Y."/>
        </authorList>
    </citation>
    <scope>NUCLEOTIDE SEQUENCE [LARGE SCALE GENOMIC DNA]</scope>
    <source>
        <strain evidence="1 4">2016V-1111</strain>
        <strain evidence="2 3">2016V-1114</strain>
    </source>
</reference>
<comment type="caution">
    <text evidence="2">The sequence shown here is derived from an EMBL/GenBank/DDBJ whole genome shotgun (WGS) entry which is preliminary data.</text>
</comment>
<keyword evidence="4" id="KW-1185">Reference proteome</keyword>
<evidence type="ECO:0000313" key="2">
    <source>
        <dbReference type="EMBL" id="RBM76605.1"/>
    </source>
</evidence>
<sequence>MPISLVGSLTQVHKTNLLSGNGGDTLIVKRVNNNVESTLKISRGLMLVMGSSGLKADHLNILGQQIPRVLNRKETYTTAFLNINAKRDFEDSIDHMKKLKVESSSLMTSKISNDQIVGVLLSDAAKTQKNVTIDELDLSEFTKVYILGHGSAGLGIIKSGDQYFNVPDIVDILEKKGILSSIKDLRFVSCQSADKRVPASMSDKDLQDANCEKGFLHRMFFGKEQSLIDMVSKEIWDRGYSDVSVSGYHGNGVFYDGKNLPLCHIRSTTIPVSDIVKRKEVRETLNSEVD</sequence>
<organism evidence="2 3">
    <name type="scientific">Vibrio paracholerae</name>
    <dbReference type="NCBI Taxonomy" id="650003"/>
    <lineage>
        <taxon>Bacteria</taxon>
        <taxon>Pseudomonadati</taxon>
        <taxon>Pseudomonadota</taxon>
        <taxon>Gammaproteobacteria</taxon>
        <taxon>Vibrionales</taxon>
        <taxon>Vibrionaceae</taxon>
        <taxon>Vibrio</taxon>
    </lineage>
</organism>
<dbReference type="EMBL" id="QKKS01000040">
    <property type="protein sequence ID" value="RBM76605.1"/>
    <property type="molecule type" value="Genomic_DNA"/>
</dbReference>
<evidence type="ECO:0000313" key="4">
    <source>
        <dbReference type="Proteomes" id="UP000252488"/>
    </source>
</evidence>
<name>A0AAX1QQC2_9VIBR</name>
<dbReference type="EMBL" id="QKKR01000007">
    <property type="protein sequence ID" value="RBM56839.1"/>
    <property type="molecule type" value="Genomic_DNA"/>
</dbReference>
<dbReference type="Proteomes" id="UP000252488">
    <property type="component" value="Unassembled WGS sequence"/>
</dbReference>
<dbReference type="RefSeq" id="WP_113593157.1">
    <property type="nucleotide sequence ID" value="NZ_CAWNVX010000013.1"/>
</dbReference>
<dbReference type="AlphaFoldDB" id="A0AAX1QQC2"/>
<evidence type="ECO:0000313" key="3">
    <source>
        <dbReference type="Proteomes" id="UP000252427"/>
    </source>
</evidence>
<proteinExistence type="predicted"/>
<gene>
    <name evidence="1" type="ORF">DLR69_06670</name>
    <name evidence="2" type="ORF">DLR70_15725</name>
</gene>